<feature type="domain" description="LUD" evidence="1">
    <location>
        <begin position="18"/>
        <end position="168"/>
    </location>
</feature>
<dbReference type="Proteomes" id="UP000003806">
    <property type="component" value="Chromosome"/>
</dbReference>
<dbReference type="STRING" id="885272.JonanDRAFT_0642"/>
<dbReference type="PANTHER" id="PTHR36179">
    <property type="entry name" value="LUD_DOM DOMAIN-CONTAINING PROTEIN"/>
    <property type="match status" value="1"/>
</dbReference>
<evidence type="ECO:0000313" key="2">
    <source>
        <dbReference type="EMBL" id="EHM13037.1"/>
    </source>
</evidence>
<name>H0UK27_9BACT</name>
<sequence length="214" mass="22978">MAHPADDLQESRDAASSVVQALNDRGHVAMYVETAQEALRKVLELIPETASVGVPGTLTIRQIGAIEALLARGNKVIGHWGDAGDLPAAEARFEEMRCDVFLTSSNALLEDGRMVNVDGVGNRLAAMCFSQGDRIFVIGLNKLCPNIPTALNRIRDYAGPKNASRLNKSLADSPDALKKVVDQISRVTLITEKAPTMTGAHKSYVILVGEPLGY</sequence>
<dbReference type="HOGENOM" id="CLU_107893_1_0_0"/>
<dbReference type="PANTHER" id="PTHR36179:SF2">
    <property type="entry name" value="LUD DOMAIN-CONTAINING PROTEIN"/>
    <property type="match status" value="1"/>
</dbReference>
<dbReference type="Pfam" id="PF02589">
    <property type="entry name" value="LUD_dom"/>
    <property type="match status" value="1"/>
</dbReference>
<dbReference type="eggNOG" id="COG1139">
    <property type="taxonomic scope" value="Bacteria"/>
</dbReference>
<dbReference type="InterPro" id="IPR003741">
    <property type="entry name" value="LUD_dom"/>
</dbReference>
<evidence type="ECO:0000259" key="1">
    <source>
        <dbReference type="Pfam" id="PF02589"/>
    </source>
</evidence>
<organism evidence="2 3">
    <name type="scientific">Jonquetella anthropi DSM 22815</name>
    <dbReference type="NCBI Taxonomy" id="885272"/>
    <lineage>
        <taxon>Bacteria</taxon>
        <taxon>Thermotogati</taxon>
        <taxon>Synergistota</taxon>
        <taxon>Synergistia</taxon>
        <taxon>Synergistales</taxon>
        <taxon>Dethiosulfovibrionaceae</taxon>
        <taxon>Jonquetella</taxon>
    </lineage>
</organism>
<gene>
    <name evidence="2" type="ORF">JonanDRAFT_0642</name>
</gene>
<dbReference type="RefSeq" id="WP_008520902.1">
    <property type="nucleotide sequence ID" value="NZ_CM001376.1"/>
</dbReference>
<dbReference type="EMBL" id="CM001376">
    <property type="protein sequence ID" value="EHM13037.1"/>
    <property type="molecule type" value="Genomic_DNA"/>
</dbReference>
<reference evidence="2 3" key="1">
    <citation type="submission" date="2011-11" db="EMBL/GenBank/DDBJ databases">
        <title>The Noncontiguous Finished genome of Jonquetella anthropi DSM 22815.</title>
        <authorList>
            <consortium name="US DOE Joint Genome Institute (JGI-PGF)"/>
            <person name="Lucas S."/>
            <person name="Copeland A."/>
            <person name="Lapidus A."/>
            <person name="Glavina del Rio T."/>
            <person name="Dalin E."/>
            <person name="Tice H."/>
            <person name="Bruce D."/>
            <person name="Goodwin L."/>
            <person name="Pitluck S."/>
            <person name="Peters L."/>
            <person name="Mikhailova N."/>
            <person name="Held B."/>
            <person name="Kyrpides N."/>
            <person name="Mavromatis K."/>
            <person name="Ivanova N."/>
            <person name="Markowitz V."/>
            <person name="Cheng J.-F."/>
            <person name="Hugenholtz P."/>
            <person name="Woyke T."/>
            <person name="Wu D."/>
            <person name="Gronow S."/>
            <person name="Wellnitz S."/>
            <person name="Brambilla E."/>
            <person name="Klenk H.-P."/>
            <person name="Eisen J.A."/>
        </authorList>
    </citation>
    <scope>NUCLEOTIDE SEQUENCE [LARGE SCALE GENOMIC DNA]</scope>
    <source>
        <strain evidence="2 3">DSM 22815</strain>
    </source>
</reference>
<dbReference type="OrthoDB" id="9809147at2"/>
<evidence type="ECO:0000313" key="3">
    <source>
        <dbReference type="Proteomes" id="UP000003806"/>
    </source>
</evidence>
<proteinExistence type="predicted"/>
<dbReference type="AlphaFoldDB" id="H0UK27"/>
<keyword evidence="3" id="KW-1185">Reference proteome</keyword>
<protein>
    <recommendedName>
        <fullName evidence="1">LUD domain-containing protein</fullName>
    </recommendedName>
</protein>
<accession>H0UK27</accession>